<gene>
    <name evidence="7" type="primary">mltG</name>
    <name evidence="8" type="ORF">UR52_C0002G0015</name>
</gene>
<dbReference type="HAMAP" id="MF_02065">
    <property type="entry name" value="MltG"/>
    <property type="match status" value="1"/>
</dbReference>
<evidence type="ECO:0000313" key="8">
    <source>
        <dbReference type="EMBL" id="KKP59787.1"/>
    </source>
</evidence>
<organism evidence="8 9">
    <name type="scientific">Candidatus Gottesmanbacteria bacterium GW2011_GWA1_34_13</name>
    <dbReference type="NCBI Taxonomy" id="1618434"/>
    <lineage>
        <taxon>Bacteria</taxon>
        <taxon>Candidatus Gottesmaniibacteriota</taxon>
    </lineage>
</organism>
<dbReference type="NCBIfam" id="TIGR00247">
    <property type="entry name" value="endolytic transglycosylase MltG"/>
    <property type="match status" value="1"/>
</dbReference>
<proteinExistence type="inferred from homology"/>
<dbReference type="PATRIC" id="fig|1618434.3.peg.136"/>
<dbReference type="EC" id="4.2.2.29" evidence="7"/>
<dbReference type="Gene3D" id="3.30.1490.480">
    <property type="entry name" value="Endolytic murein transglycosylase"/>
    <property type="match status" value="1"/>
</dbReference>
<evidence type="ECO:0000256" key="5">
    <source>
        <dbReference type="ARBA" id="ARBA00023239"/>
    </source>
</evidence>
<evidence type="ECO:0000256" key="6">
    <source>
        <dbReference type="ARBA" id="ARBA00023316"/>
    </source>
</evidence>
<dbReference type="Proteomes" id="UP000034176">
    <property type="component" value="Unassembled WGS sequence"/>
</dbReference>
<accession>A0A0G0DXA3</accession>
<evidence type="ECO:0000313" key="9">
    <source>
        <dbReference type="Proteomes" id="UP000034176"/>
    </source>
</evidence>
<dbReference type="STRING" id="1618434.UR52_C0002G0015"/>
<keyword evidence="5 7" id="KW-0456">Lyase</keyword>
<comment type="function">
    <text evidence="7">Functions as a peptidoglycan terminase that cleaves nascent peptidoglycan strands endolytically to terminate their elongation.</text>
</comment>
<feature type="site" description="Important for catalytic activity" evidence="7">
    <location>
        <position position="203"/>
    </location>
</feature>
<evidence type="ECO:0000256" key="1">
    <source>
        <dbReference type="ARBA" id="ARBA00022475"/>
    </source>
</evidence>
<reference evidence="8 9" key="1">
    <citation type="journal article" date="2015" name="Nature">
        <title>rRNA introns, odd ribosomes, and small enigmatic genomes across a large radiation of phyla.</title>
        <authorList>
            <person name="Brown C.T."/>
            <person name="Hug L.A."/>
            <person name="Thomas B.C."/>
            <person name="Sharon I."/>
            <person name="Castelle C.J."/>
            <person name="Singh A."/>
            <person name="Wilkins M.J."/>
            <person name="Williams K.H."/>
            <person name="Banfield J.F."/>
        </authorList>
    </citation>
    <scope>NUCLEOTIDE SEQUENCE [LARGE SCALE GENOMIC DNA]</scope>
</reference>
<dbReference type="EMBL" id="LBPN01000002">
    <property type="protein sequence ID" value="KKP59787.1"/>
    <property type="molecule type" value="Genomic_DNA"/>
</dbReference>
<evidence type="ECO:0000256" key="7">
    <source>
        <dbReference type="HAMAP-Rule" id="MF_02065"/>
    </source>
</evidence>
<comment type="subcellular location">
    <subcellularLocation>
        <location evidence="7">Cell membrane</location>
        <topology evidence="7">Single-pass membrane protein</topology>
    </subcellularLocation>
</comment>
<dbReference type="GO" id="GO:0005886">
    <property type="term" value="C:plasma membrane"/>
    <property type="evidence" value="ECO:0007669"/>
    <property type="project" value="UniProtKB-SubCell"/>
</dbReference>
<dbReference type="AlphaFoldDB" id="A0A0G0DXA3"/>
<dbReference type="GO" id="GO:0008932">
    <property type="term" value="F:lytic endotransglycosylase activity"/>
    <property type="evidence" value="ECO:0007669"/>
    <property type="project" value="UniProtKB-UniRule"/>
</dbReference>
<protein>
    <recommendedName>
        <fullName evidence="7">Endolytic murein transglycosylase</fullName>
        <ecNumber evidence="7">4.2.2.29</ecNumber>
    </recommendedName>
    <alternativeName>
        <fullName evidence="7">Peptidoglycan lytic transglycosylase</fullName>
    </alternativeName>
    <alternativeName>
        <fullName evidence="7">Peptidoglycan polymerization terminase</fullName>
    </alternativeName>
</protein>
<evidence type="ECO:0000256" key="4">
    <source>
        <dbReference type="ARBA" id="ARBA00023136"/>
    </source>
</evidence>
<keyword evidence="6 7" id="KW-0961">Cell wall biogenesis/degradation</keyword>
<keyword evidence="2 7" id="KW-0812">Transmembrane</keyword>
<dbReference type="PANTHER" id="PTHR30518">
    <property type="entry name" value="ENDOLYTIC MUREIN TRANSGLYCOSYLASE"/>
    <property type="match status" value="1"/>
</dbReference>
<comment type="similarity">
    <text evidence="7">Belongs to the transglycosylase MltG family.</text>
</comment>
<dbReference type="InterPro" id="IPR003770">
    <property type="entry name" value="MLTG-like"/>
</dbReference>
<evidence type="ECO:0000256" key="2">
    <source>
        <dbReference type="ARBA" id="ARBA00022692"/>
    </source>
</evidence>
<feature type="transmembrane region" description="Helical" evidence="7">
    <location>
        <begin position="5"/>
        <end position="26"/>
    </location>
</feature>
<keyword evidence="1 7" id="KW-1003">Cell membrane</keyword>
<dbReference type="PANTHER" id="PTHR30518:SF2">
    <property type="entry name" value="ENDOLYTIC MUREIN TRANSGLYCOSYLASE"/>
    <property type="match status" value="1"/>
</dbReference>
<keyword evidence="3 7" id="KW-1133">Transmembrane helix</keyword>
<comment type="catalytic activity">
    <reaction evidence="7">
        <text>a peptidoglycan chain = a peptidoglycan chain with N-acetyl-1,6-anhydromuramyl-[peptide] at the reducing end + a peptidoglycan chain with N-acetylglucosamine at the non-reducing end.</text>
        <dbReference type="EC" id="4.2.2.29"/>
    </reaction>
</comment>
<evidence type="ECO:0000256" key="3">
    <source>
        <dbReference type="ARBA" id="ARBA00022989"/>
    </source>
</evidence>
<name>A0A0G0DXA3_9BACT</name>
<keyword evidence="4 7" id="KW-0472">Membrane</keyword>
<sequence>MNKLWLRLTVFIFLLLIFFGGSWFWWKDAVSPANPNDKTSQIFVVKNGESARSIATRLKNAGLIRDQIGFFLLVKIQKADAKLQAGDFRLNPSMNATEIALELAHGTLDIEVRTQEGWRLEEIALKLAQDLSIPQSEFLKSAQEGYMFPDTYLIPKDATSGAVIKIFTNNFDKRVTPEIIQAFKNQKLTLEEGIILASLVEREGVSDTDRPIIAGILIKRIANDWPLQVDATLQYALGYQSADKSWWKKSLTLDDKKIKSPYNSYLHTGLPPSPICNPGLSSIKASAYPQSSDYWYYLHGSDGAAHFSKTLEEHEHFSKTLEEHEINVSKYLLP</sequence>
<dbReference type="GO" id="GO:0071555">
    <property type="term" value="P:cell wall organization"/>
    <property type="evidence" value="ECO:0007669"/>
    <property type="project" value="UniProtKB-KW"/>
</dbReference>
<comment type="caution">
    <text evidence="8">The sequence shown here is derived from an EMBL/GenBank/DDBJ whole genome shotgun (WGS) entry which is preliminary data.</text>
</comment>
<dbReference type="Pfam" id="PF02618">
    <property type="entry name" value="YceG"/>
    <property type="match status" value="1"/>
</dbReference>
<dbReference type="GO" id="GO:0009252">
    <property type="term" value="P:peptidoglycan biosynthetic process"/>
    <property type="evidence" value="ECO:0007669"/>
    <property type="project" value="UniProtKB-UniRule"/>
</dbReference>